<dbReference type="PANTHER" id="PTHR32071">
    <property type="entry name" value="TRANSCRIPTIONAL REGULATORY PROTEIN"/>
    <property type="match status" value="1"/>
</dbReference>
<feature type="domain" description="Sigma-54 factor interaction" evidence="10">
    <location>
        <begin position="143"/>
        <end position="380"/>
    </location>
</feature>
<evidence type="ECO:0000256" key="8">
    <source>
        <dbReference type="PROSITE-ProRule" id="PRU00169"/>
    </source>
</evidence>
<dbReference type="InterPro" id="IPR011006">
    <property type="entry name" value="CheY-like_superfamily"/>
</dbReference>
<dbReference type="InterPro" id="IPR025662">
    <property type="entry name" value="Sigma_54_int_dom_ATP-bd_1"/>
</dbReference>
<evidence type="ECO:0000256" key="6">
    <source>
        <dbReference type="ARBA" id="ARBA00023159"/>
    </source>
</evidence>
<evidence type="ECO:0000256" key="2">
    <source>
        <dbReference type="ARBA" id="ARBA00022840"/>
    </source>
</evidence>
<dbReference type="RefSeq" id="WP_257716372.1">
    <property type="nucleotide sequence ID" value="NZ_JANJOU010000008.1"/>
</dbReference>
<evidence type="ECO:0000313" key="12">
    <source>
        <dbReference type="EMBL" id="MCR0982706.1"/>
    </source>
</evidence>
<dbReference type="SUPFAM" id="SSF52172">
    <property type="entry name" value="CheY-like"/>
    <property type="match status" value="1"/>
</dbReference>
<keyword evidence="1" id="KW-0547">Nucleotide-binding</keyword>
<dbReference type="Pfam" id="PF02954">
    <property type="entry name" value="HTH_8"/>
    <property type="match status" value="1"/>
</dbReference>
<dbReference type="InterPro" id="IPR025944">
    <property type="entry name" value="Sigma_54_int_dom_CS"/>
</dbReference>
<keyword evidence="6" id="KW-0010">Activator</keyword>
<feature type="domain" description="Response regulatory" evidence="11">
    <location>
        <begin position="4"/>
        <end position="118"/>
    </location>
</feature>
<dbReference type="Gene3D" id="3.40.50.2300">
    <property type="match status" value="1"/>
</dbReference>
<gene>
    <name evidence="12" type="ORF">NRP21_11665</name>
</gene>
<keyword evidence="4" id="KW-0805">Transcription regulation</keyword>
<feature type="modified residue" description="4-aspartylphosphate" evidence="8">
    <location>
        <position position="53"/>
    </location>
</feature>
<dbReference type="SMART" id="SM00448">
    <property type="entry name" value="REC"/>
    <property type="match status" value="1"/>
</dbReference>
<dbReference type="InterPro" id="IPR003593">
    <property type="entry name" value="AAA+_ATPase"/>
</dbReference>
<keyword evidence="3" id="KW-0902">Two-component regulatory system</keyword>
<evidence type="ECO:0000313" key="13">
    <source>
        <dbReference type="Proteomes" id="UP001524642"/>
    </source>
</evidence>
<evidence type="ECO:0000259" key="11">
    <source>
        <dbReference type="PROSITE" id="PS50110"/>
    </source>
</evidence>
<dbReference type="InterPro" id="IPR002078">
    <property type="entry name" value="Sigma_54_int"/>
</dbReference>
<dbReference type="InterPro" id="IPR027417">
    <property type="entry name" value="P-loop_NTPase"/>
</dbReference>
<evidence type="ECO:0000256" key="3">
    <source>
        <dbReference type="ARBA" id="ARBA00023012"/>
    </source>
</evidence>
<reference evidence="12 13" key="1">
    <citation type="submission" date="2022-06" db="EMBL/GenBank/DDBJ databases">
        <title>Roseomonas CN29.</title>
        <authorList>
            <person name="Cheng Y."/>
            <person name="He X."/>
        </authorList>
    </citation>
    <scope>NUCLEOTIDE SEQUENCE [LARGE SCALE GENOMIC DNA]</scope>
    <source>
        <strain evidence="12 13">CN29</strain>
    </source>
</reference>
<dbReference type="PROSITE" id="PS50045">
    <property type="entry name" value="SIGMA54_INTERACT_4"/>
    <property type="match status" value="1"/>
</dbReference>
<evidence type="ECO:0000256" key="5">
    <source>
        <dbReference type="ARBA" id="ARBA00023125"/>
    </source>
</evidence>
<dbReference type="CDD" id="cd00009">
    <property type="entry name" value="AAA"/>
    <property type="match status" value="1"/>
</dbReference>
<dbReference type="Pfam" id="PF00072">
    <property type="entry name" value="Response_reg"/>
    <property type="match status" value="1"/>
</dbReference>
<dbReference type="Pfam" id="PF00158">
    <property type="entry name" value="Sigma54_activat"/>
    <property type="match status" value="1"/>
</dbReference>
<organism evidence="12 13">
    <name type="scientific">Roseomonas populi</name>
    <dbReference type="NCBI Taxonomy" id="3121582"/>
    <lineage>
        <taxon>Bacteria</taxon>
        <taxon>Pseudomonadati</taxon>
        <taxon>Pseudomonadota</taxon>
        <taxon>Alphaproteobacteria</taxon>
        <taxon>Acetobacterales</taxon>
        <taxon>Roseomonadaceae</taxon>
        <taxon>Roseomonas</taxon>
    </lineage>
</organism>
<keyword evidence="8" id="KW-0597">Phosphoprotein</keyword>
<dbReference type="Gene3D" id="1.10.10.60">
    <property type="entry name" value="Homeodomain-like"/>
    <property type="match status" value="1"/>
</dbReference>
<keyword evidence="5" id="KW-0238">DNA-binding</keyword>
<dbReference type="PROSITE" id="PS00688">
    <property type="entry name" value="SIGMA54_INTERACT_3"/>
    <property type="match status" value="1"/>
</dbReference>
<evidence type="ECO:0000256" key="7">
    <source>
        <dbReference type="ARBA" id="ARBA00023163"/>
    </source>
</evidence>
<comment type="caution">
    <text evidence="12">The sequence shown here is derived from an EMBL/GenBank/DDBJ whole genome shotgun (WGS) entry which is preliminary data.</text>
</comment>
<keyword evidence="7" id="KW-0804">Transcription</keyword>
<proteinExistence type="predicted"/>
<sequence length="475" mass="52035">MPQAVLLVEDELILARNLQRYLQRQGLEVRSASTLREGLRELEEFRPDVVLLDLALPDGSGLTLLAEVRARDPQAKVIVMTGHGSVQVAVEAMKAGAWDYLGKPVALAEVKMLIDRAAGEERLEGSLSYYRGRDARQSGLEQLLGESPPIQALKTQVMRLLEAERRMTDGQPPAVLVRGETGSGKELVARAVHFDGPRRNGPFIELNCAALPTHLLEGELFGHERGAFTDARERRIGLVEAAHGGTLFLDEIGDLDAAVQVKLLRLLEDRTVRRLGSVRDREVDVRFITATHRPLEELVAEGRFRADLLYRLRVVTFAVPPLRERGEDIPMLAEHFLALSARRYGKPVPRLDAAARAAVARHPWPGNVRELRNAMEQAALSSEGGVVSPDDFALVAVRVPLPGPAPSNVDVAEDATLASAELALIQRAMRRAEGNVSRAARDLGITRDTLRYRLAKHGSESAGGGRAPEDERGFG</sequence>
<dbReference type="Gene3D" id="3.40.50.300">
    <property type="entry name" value="P-loop containing nucleotide triphosphate hydrolases"/>
    <property type="match status" value="1"/>
</dbReference>
<dbReference type="InterPro" id="IPR002197">
    <property type="entry name" value="HTH_Fis"/>
</dbReference>
<keyword evidence="2" id="KW-0067">ATP-binding</keyword>
<name>A0ABT1X3M5_9PROT</name>
<evidence type="ECO:0000256" key="4">
    <source>
        <dbReference type="ARBA" id="ARBA00023015"/>
    </source>
</evidence>
<dbReference type="PROSITE" id="PS50110">
    <property type="entry name" value="RESPONSE_REGULATORY"/>
    <property type="match status" value="1"/>
</dbReference>
<evidence type="ECO:0000256" key="1">
    <source>
        <dbReference type="ARBA" id="ARBA00022741"/>
    </source>
</evidence>
<dbReference type="PRINTS" id="PR01590">
    <property type="entry name" value="HTHFIS"/>
</dbReference>
<protein>
    <submittedName>
        <fullName evidence="12">Sigma-54 dependent transcriptional regulator</fullName>
    </submittedName>
</protein>
<accession>A0ABT1X3M5</accession>
<dbReference type="SUPFAM" id="SSF46689">
    <property type="entry name" value="Homeodomain-like"/>
    <property type="match status" value="1"/>
</dbReference>
<evidence type="ECO:0000256" key="9">
    <source>
        <dbReference type="SAM" id="MobiDB-lite"/>
    </source>
</evidence>
<dbReference type="PROSITE" id="PS00675">
    <property type="entry name" value="SIGMA54_INTERACT_1"/>
    <property type="match status" value="1"/>
</dbReference>
<dbReference type="Gene3D" id="1.10.8.60">
    <property type="match status" value="1"/>
</dbReference>
<dbReference type="Pfam" id="PF25601">
    <property type="entry name" value="AAA_lid_14"/>
    <property type="match status" value="1"/>
</dbReference>
<dbReference type="EMBL" id="JANJOU010000008">
    <property type="protein sequence ID" value="MCR0982706.1"/>
    <property type="molecule type" value="Genomic_DNA"/>
</dbReference>
<dbReference type="InterPro" id="IPR025943">
    <property type="entry name" value="Sigma_54_int_dom_ATP-bd_2"/>
</dbReference>
<dbReference type="InterPro" id="IPR009057">
    <property type="entry name" value="Homeodomain-like_sf"/>
</dbReference>
<evidence type="ECO:0000259" key="10">
    <source>
        <dbReference type="PROSITE" id="PS50045"/>
    </source>
</evidence>
<dbReference type="PANTHER" id="PTHR32071:SF57">
    <property type="entry name" value="C4-DICARBOXYLATE TRANSPORT TRANSCRIPTIONAL REGULATORY PROTEIN DCTD"/>
    <property type="match status" value="1"/>
</dbReference>
<keyword evidence="13" id="KW-1185">Reference proteome</keyword>
<dbReference type="SUPFAM" id="SSF52540">
    <property type="entry name" value="P-loop containing nucleoside triphosphate hydrolases"/>
    <property type="match status" value="1"/>
</dbReference>
<dbReference type="InterPro" id="IPR058031">
    <property type="entry name" value="AAA_lid_NorR"/>
</dbReference>
<feature type="region of interest" description="Disordered" evidence="9">
    <location>
        <begin position="456"/>
        <end position="475"/>
    </location>
</feature>
<dbReference type="PROSITE" id="PS00676">
    <property type="entry name" value="SIGMA54_INTERACT_2"/>
    <property type="match status" value="1"/>
</dbReference>
<dbReference type="InterPro" id="IPR001789">
    <property type="entry name" value="Sig_transdc_resp-reg_receiver"/>
</dbReference>
<dbReference type="Proteomes" id="UP001524642">
    <property type="component" value="Unassembled WGS sequence"/>
</dbReference>
<dbReference type="SMART" id="SM00382">
    <property type="entry name" value="AAA"/>
    <property type="match status" value="1"/>
</dbReference>